<gene>
    <name evidence="1" type="ORF">GCM10011282_22220</name>
</gene>
<evidence type="ECO:0000313" key="1">
    <source>
        <dbReference type="EMBL" id="GGX15432.1"/>
    </source>
</evidence>
<accession>A0ABQ2XFU0</accession>
<dbReference type="RefSeq" id="WP_229827232.1">
    <property type="nucleotide sequence ID" value="NZ_BMYT01000003.1"/>
</dbReference>
<sequence>MLTTSHHKTHSSGKRHAQFKLRATTLALCLMPAIGLAQDKFKVTVTHQLADARPSETITIPWAQVNQYLPGALIQKIAIKDQHGKVLPHQVTNIAPQAKDPQGIGIAYGELIFQHHFAAGEKQASFTIEKIDTVAPVFETKTFARQIPERLDDFAWETDKIAHRTYGPALAAPAPPGVTKEVLVTSGIDIWFKRVPYPIVDRWYNKGHDHYHKDEGEGLDMYNVGRSRGCGGTGIWDGKQLHTSINYAQWKILANGPIRTIFELSYQSWDAAGVAVTETKRFTIDAGHYLDKIESTFQFNASTANPQLIAAVGLNKTPSDKGQQAKIQVEKDQASSSLSQWIEQSSNGAIGTAIILPGADAYSEDSLNHLILKPVTSGQKMTYYAGAIWERWGDVKTQEAWLDYINKMAARYRDPVKVSLSSISNQTR</sequence>
<evidence type="ECO:0000313" key="2">
    <source>
        <dbReference type="Proteomes" id="UP000620127"/>
    </source>
</evidence>
<name>A0ABQ2XFU0_9BURK</name>
<keyword evidence="2" id="KW-1185">Reference proteome</keyword>
<comment type="caution">
    <text evidence="1">The sequence shown here is derived from an EMBL/GenBank/DDBJ whole genome shotgun (WGS) entry which is preliminary data.</text>
</comment>
<protein>
    <submittedName>
        <fullName evidence="1">DUF4861 domain-containing protein</fullName>
    </submittedName>
</protein>
<proteinExistence type="predicted"/>
<organism evidence="1 2">
    <name type="scientific">Undibacterium macrobrachii</name>
    <dbReference type="NCBI Taxonomy" id="1119058"/>
    <lineage>
        <taxon>Bacteria</taxon>
        <taxon>Pseudomonadati</taxon>
        <taxon>Pseudomonadota</taxon>
        <taxon>Betaproteobacteria</taxon>
        <taxon>Burkholderiales</taxon>
        <taxon>Oxalobacteraceae</taxon>
        <taxon>Undibacterium</taxon>
    </lineage>
</organism>
<dbReference type="EMBL" id="BMYT01000003">
    <property type="protein sequence ID" value="GGX15432.1"/>
    <property type="molecule type" value="Genomic_DNA"/>
</dbReference>
<reference evidence="2" key="1">
    <citation type="journal article" date="2019" name="Int. J. Syst. Evol. Microbiol.">
        <title>The Global Catalogue of Microorganisms (GCM) 10K type strain sequencing project: providing services to taxonomists for standard genome sequencing and annotation.</title>
        <authorList>
            <consortium name="The Broad Institute Genomics Platform"/>
            <consortium name="The Broad Institute Genome Sequencing Center for Infectious Disease"/>
            <person name="Wu L."/>
            <person name="Ma J."/>
        </authorList>
    </citation>
    <scope>NUCLEOTIDE SEQUENCE [LARGE SCALE GENOMIC DNA]</scope>
    <source>
        <strain evidence="2">KCTC 23916</strain>
    </source>
</reference>
<dbReference type="InterPro" id="IPR032342">
    <property type="entry name" value="DUF4861"/>
</dbReference>
<dbReference type="Proteomes" id="UP000620127">
    <property type="component" value="Unassembled WGS sequence"/>
</dbReference>
<dbReference type="Pfam" id="PF16153">
    <property type="entry name" value="DUF4861"/>
    <property type="match status" value="1"/>
</dbReference>